<feature type="transmembrane region" description="Helical" evidence="1">
    <location>
        <begin position="816"/>
        <end position="832"/>
    </location>
</feature>
<accession>A0A0E3LH46</accession>
<gene>
    <name evidence="2" type="ORF">MSVAZ_1367</name>
</gene>
<organism evidence="2 3">
    <name type="scientific">Methanosarcina vacuolata Z-761</name>
    <dbReference type="NCBI Taxonomy" id="1434123"/>
    <lineage>
        <taxon>Archaea</taxon>
        <taxon>Methanobacteriati</taxon>
        <taxon>Methanobacteriota</taxon>
        <taxon>Stenosarchaea group</taxon>
        <taxon>Methanomicrobia</taxon>
        <taxon>Methanosarcinales</taxon>
        <taxon>Methanosarcinaceae</taxon>
        <taxon>Methanosarcina</taxon>
    </lineage>
</organism>
<keyword evidence="1" id="KW-0472">Membrane</keyword>
<reference evidence="2 3" key="1">
    <citation type="submission" date="2014-07" db="EMBL/GenBank/DDBJ databases">
        <title>Methanogenic archaea and the global carbon cycle.</title>
        <authorList>
            <person name="Henriksen J.R."/>
            <person name="Luke J."/>
            <person name="Reinhart S."/>
            <person name="Benedict M.N."/>
            <person name="Youngblut N.D."/>
            <person name="Metcalf M.E."/>
            <person name="Whitaker R.J."/>
            <person name="Metcalf W.W."/>
        </authorList>
    </citation>
    <scope>NUCLEOTIDE SEQUENCE [LARGE SCALE GENOMIC DNA]</scope>
    <source>
        <strain evidence="2 3">Z-761</strain>
    </source>
</reference>
<evidence type="ECO:0000313" key="3">
    <source>
        <dbReference type="Proteomes" id="UP000033096"/>
    </source>
</evidence>
<dbReference type="RefSeq" id="WP_048119771.1">
    <property type="nucleotide sequence ID" value="NZ_CP009520.1"/>
</dbReference>
<proteinExistence type="predicted"/>
<dbReference type="AlphaFoldDB" id="A0A0E3LH46"/>
<dbReference type="PATRIC" id="fig|1434123.4.peg.1627"/>
<dbReference type="GeneID" id="24809787"/>
<keyword evidence="3" id="KW-1185">Reference proteome</keyword>
<keyword evidence="1" id="KW-0812">Transmembrane</keyword>
<sequence>MKCSRYFTFVSLLLLIPSPVYSMGIAEDSVTTISSDLQESYSISGNLLSGIQSEIMNLSNTYIVIQGNGIKGLGKSDEYGNYKFGNISSDIWLEHGSYSLTAFKYVSSEGKYLFGTANISLNKNQQVPNVDITLDWASEDEEKIIESFFPLLRYSLSGSVFSNVQNQIVNVSNTQIVIQGNAIRGHTKSDIFGNYYYGELYNPDELYEGSDLRYGNYSITAFKYIPSEEKFLFGTTNVTFNYNEKESDVNISLDWASKDEERIIESFFYLYEYSISGKLFSDFQNESVNVSNANIAVPKNNGCAVRKSDDYGNYKLDEYSIADWLECGDYSLTAFKYISSEGKYLFGTKSVSLHNNEEVSDVNITLDWASEDEEKIIENFLLNLIYSFSGSISSNIQSGTLDVSNANIIIRANGTLKGLTKGDIFGNYNYGDLDYGLNYGDYSLIAFKYVPSEGKYLFGTTNVFLKNVQNLSNVNITLDWASEDEENLIKDFLLNYEFRYLYGNISSNIQNETINFSNTCIVAKKNDSLKFGRYNEYGNYRFDDDNWLEHGNYSLTAFKYVPFEEKFLYGTTNVSLERDISTYNANISLDWASEDEETIIESFFPLLRYSLSGSVFSNIQDKNIDISNTNIIIEESYIRGFGSTDECGNYNCSDLYDFYMLNYGNCSVTAFKYISSEGKFLYGTTNVFLNKNQYLSNVNIALHWASEDEEKIIEDFLPRLKYSISGKIRINSDENENIGNKKRTSSSSGSLLLKYNNSLANITSNNSSNSISEAGDIYDEENLSMSEKNKTTAKGETQNKTAVTDSMDKAKAMPELASINLIFTLFLVFCLFKRELTK</sequence>
<dbReference type="EMBL" id="CP009520">
    <property type="protein sequence ID" value="AKB43636.1"/>
    <property type="molecule type" value="Genomic_DNA"/>
</dbReference>
<dbReference type="Proteomes" id="UP000033096">
    <property type="component" value="Chromosome"/>
</dbReference>
<keyword evidence="1" id="KW-1133">Transmembrane helix</keyword>
<name>A0A0E3LH46_9EURY</name>
<protein>
    <submittedName>
        <fullName evidence="2">Uncharacterized protein</fullName>
    </submittedName>
</protein>
<dbReference type="KEGG" id="mvc:MSVAZ_1367"/>
<evidence type="ECO:0000313" key="2">
    <source>
        <dbReference type="EMBL" id="AKB43636.1"/>
    </source>
</evidence>
<evidence type="ECO:0000256" key="1">
    <source>
        <dbReference type="SAM" id="Phobius"/>
    </source>
</evidence>
<dbReference type="HOGENOM" id="CLU_336383_0_0_2"/>